<evidence type="ECO:0000313" key="2">
    <source>
        <dbReference type="EMBL" id="TDC99590.1"/>
    </source>
</evidence>
<dbReference type="RefSeq" id="WP_132599442.1">
    <property type="nucleotide sequence ID" value="NZ_SMKO01000110.1"/>
</dbReference>
<protein>
    <submittedName>
        <fullName evidence="2">Uncharacterized protein</fullName>
    </submittedName>
</protein>
<organism evidence="2 3">
    <name type="scientific">Nonomuraea deserti</name>
    <dbReference type="NCBI Taxonomy" id="1848322"/>
    <lineage>
        <taxon>Bacteria</taxon>
        <taxon>Bacillati</taxon>
        <taxon>Actinomycetota</taxon>
        <taxon>Actinomycetes</taxon>
        <taxon>Streptosporangiales</taxon>
        <taxon>Streptosporangiaceae</taxon>
        <taxon>Nonomuraea</taxon>
    </lineage>
</organism>
<evidence type="ECO:0000256" key="1">
    <source>
        <dbReference type="SAM" id="MobiDB-lite"/>
    </source>
</evidence>
<gene>
    <name evidence="2" type="ORF">E1292_31320</name>
</gene>
<dbReference type="AlphaFoldDB" id="A0A4R4V4N9"/>
<dbReference type="Proteomes" id="UP000295258">
    <property type="component" value="Unassembled WGS sequence"/>
</dbReference>
<name>A0A4R4V4N9_9ACTN</name>
<sequence>MTASPLSGPAGRAAAPLQPRRLQSTPARARTNHRGRVSCLTRAAEPGGELVDLPPDLGGIDVGVGLFRAER</sequence>
<reference evidence="2 3" key="1">
    <citation type="submission" date="2019-03" db="EMBL/GenBank/DDBJ databases">
        <title>Draft genome sequences of novel Actinobacteria.</title>
        <authorList>
            <person name="Sahin N."/>
            <person name="Ay H."/>
            <person name="Saygin H."/>
        </authorList>
    </citation>
    <scope>NUCLEOTIDE SEQUENCE [LARGE SCALE GENOMIC DNA]</scope>
    <source>
        <strain evidence="2 3">KC310</strain>
    </source>
</reference>
<accession>A0A4R4V4N9</accession>
<feature type="region of interest" description="Disordered" evidence="1">
    <location>
        <begin position="1"/>
        <end position="37"/>
    </location>
</feature>
<evidence type="ECO:0000313" key="3">
    <source>
        <dbReference type="Proteomes" id="UP000295258"/>
    </source>
</evidence>
<comment type="caution">
    <text evidence="2">The sequence shown here is derived from an EMBL/GenBank/DDBJ whole genome shotgun (WGS) entry which is preliminary data.</text>
</comment>
<dbReference type="EMBL" id="SMKO01000110">
    <property type="protein sequence ID" value="TDC99590.1"/>
    <property type="molecule type" value="Genomic_DNA"/>
</dbReference>
<keyword evidence="3" id="KW-1185">Reference proteome</keyword>
<proteinExistence type="predicted"/>